<comment type="caution">
    <text evidence="1">The sequence shown here is derived from an EMBL/GenBank/DDBJ whole genome shotgun (WGS) entry which is preliminary data.</text>
</comment>
<dbReference type="EMBL" id="DXAN01000032">
    <property type="protein sequence ID" value="HJA09448.1"/>
    <property type="molecule type" value="Genomic_DNA"/>
</dbReference>
<dbReference type="Proteomes" id="UP000824225">
    <property type="component" value="Unassembled WGS sequence"/>
</dbReference>
<reference evidence="1" key="2">
    <citation type="submission" date="2021-04" db="EMBL/GenBank/DDBJ databases">
        <authorList>
            <person name="Gilroy R."/>
        </authorList>
    </citation>
    <scope>NUCLEOTIDE SEQUENCE</scope>
    <source>
        <strain evidence="1">CHK186-16707</strain>
    </source>
</reference>
<evidence type="ECO:0000313" key="1">
    <source>
        <dbReference type="EMBL" id="HJA09448.1"/>
    </source>
</evidence>
<name>A0A9D2HE56_9BACT</name>
<sequence>MMAALLKRMTSSASRRLRRRAEGAKIRRVATRPNRDRLPIFAAAAFINSLNGKVAVLL</sequence>
<organism evidence="1 2">
    <name type="scientific">Candidatus Mailhella merdigallinarum</name>
    <dbReference type="NCBI Taxonomy" id="2838658"/>
    <lineage>
        <taxon>Bacteria</taxon>
        <taxon>Pseudomonadati</taxon>
        <taxon>Thermodesulfobacteriota</taxon>
        <taxon>Desulfovibrionia</taxon>
        <taxon>Desulfovibrionales</taxon>
        <taxon>Desulfovibrionaceae</taxon>
        <taxon>Mailhella</taxon>
    </lineage>
</organism>
<accession>A0A9D2HE56</accession>
<proteinExistence type="predicted"/>
<protein>
    <submittedName>
        <fullName evidence="1">Uncharacterized protein</fullName>
    </submittedName>
</protein>
<dbReference type="AlphaFoldDB" id="A0A9D2HE56"/>
<evidence type="ECO:0000313" key="2">
    <source>
        <dbReference type="Proteomes" id="UP000824225"/>
    </source>
</evidence>
<reference evidence="1" key="1">
    <citation type="journal article" date="2021" name="PeerJ">
        <title>Extensive microbial diversity within the chicken gut microbiome revealed by metagenomics and culture.</title>
        <authorList>
            <person name="Gilroy R."/>
            <person name="Ravi A."/>
            <person name="Getino M."/>
            <person name="Pursley I."/>
            <person name="Horton D.L."/>
            <person name="Alikhan N.F."/>
            <person name="Baker D."/>
            <person name="Gharbi K."/>
            <person name="Hall N."/>
            <person name="Watson M."/>
            <person name="Adriaenssens E.M."/>
            <person name="Foster-Nyarko E."/>
            <person name="Jarju S."/>
            <person name="Secka A."/>
            <person name="Antonio M."/>
            <person name="Oren A."/>
            <person name="Chaudhuri R.R."/>
            <person name="La Ragione R."/>
            <person name="Hildebrand F."/>
            <person name="Pallen M.J."/>
        </authorList>
    </citation>
    <scope>NUCLEOTIDE SEQUENCE</scope>
    <source>
        <strain evidence="1">CHK186-16707</strain>
    </source>
</reference>
<gene>
    <name evidence="1" type="ORF">H9962_09740</name>
</gene>